<gene>
    <name evidence="1" type="ORF">WUBG_01094</name>
</gene>
<dbReference type="AlphaFoldDB" id="J9BKK0"/>
<comment type="caution">
    <text evidence="1">The sequence shown here is derived from an EMBL/GenBank/DDBJ whole genome shotgun (WGS) entry which is preliminary data.</text>
</comment>
<evidence type="ECO:0000313" key="2">
    <source>
        <dbReference type="Proteomes" id="UP000004810"/>
    </source>
</evidence>
<organism evidence="1 2">
    <name type="scientific">Wuchereria bancrofti</name>
    <dbReference type="NCBI Taxonomy" id="6293"/>
    <lineage>
        <taxon>Eukaryota</taxon>
        <taxon>Metazoa</taxon>
        <taxon>Ecdysozoa</taxon>
        <taxon>Nematoda</taxon>
        <taxon>Chromadorea</taxon>
        <taxon>Rhabditida</taxon>
        <taxon>Spirurina</taxon>
        <taxon>Spiruromorpha</taxon>
        <taxon>Filarioidea</taxon>
        <taxon>Onchocercidae</taxon>
        <taxon>Wuchereria</taxon>
    </lineage>
</organism>
<dbReference type="EMBL" id="ADBV01000232">
    <property type="protein sequence ID" value="EJW87995.1"/>
    <property type="molecule type" value="Genomic_DNA"/>
</dbReference>
<sequence length="156" mass="18723">MEQRRRISTGRRMKTIKYVFPTLLALRTKRKKSKTIKKAKENDEVKVRNSIWLYGHSNERNFMLIDHFVLLTQMSFQQKRATLPRPNYYQKKTMNNACDKGFKIAETERTQQIEVFGLDCANTLCVQCTWERFTHFKYVSKYYRTCNYYSGTMNIS</sequence>
<dbReference type="Proteomes" id="UP000004810">
    <property type="component" value="Unassembled WGS sequence"/>
</dbReference>
<reference evidence="2" key="1">
    <citation type="submission" date="2012-08" db="EMBL/GenBank/DDBJ databases">
        <title>The Genome Sequence of Wuchereria bancrofti.</title>
        <authorList>
            <person name="Nutman T.B."/>
            <person name="Fink D.L."/>
            <person name="Russ C."/>
            <person name="Young S."/>
            <person name="Zeng Q."/>
            <person name="Koehrsen M."/>
            <person name="Alvarado L."/>
            <person name="Berlin A."/>
            <person name="Chapman S.B."/>
            <person name="Chen Z."/>
            <person name="Freedman E."/>
            <person name="Gellesch M."/>
            <person name="Goldberg J."/>
            <person name="Griggs A."/>
            <person name="Gujja S."/>
            <person name="Heilman E.R."/>
            <person name="Heiman D."/>
            <person name="Hepburn T."/>
            <person name="Howarth C."/>
            <person name="Jen D."/>
            <person name="Larson L."/>
            <person name="Lewis B."/>
            <person name="Mehta T."/>
            <person name="Park D."/>
            <person name="Pearson M."/>
            <person name="Roberts A."/>
            <person name="Saif S."/>
            <person name="Shea T."/>
            <person name="Shenoy N."/>
            <person name="Sisk P."/>
            <person name="Stolte C."/>
            <person name="Sykes S."/>
            <person name="Walk T."/>
            <person name="White J."/>
            <person name="Yandava C."/>
            <person name="Haas B."/>
            <person name="Henn M.R."/>
            <person name="Nusbaum C."/>
            <person name="Birren B."/>
        </authorList>
    </citation>
    <scope>NUCLEOTIDE SEQUENCE [LARGE SCALE GENOMIC DNA]</scope>
    <source>
        <strain evidence="2">NA</strain>
    </source>
</reference>
<proteinExistence type="predicted"/>
<protein>
    <submittedName>
        <fullName evidence="1">Uncharacterized protein</fullName>
    </submittedName>
</protein>
<accession>J9BKK0</accession>
<evidence type="ECO:0000313" key="1">
    <source>
        <dbReference type="EMBL" id="EJW87995.1"/>
    </source>
</evidence>
<name>J9BKK0_WUCBA</name>